<feature type="region of interest" description="Disordered" evidence="11">
    <location>
        <begin position="395"/>
        <end position="441"/>
    </location>
</feature>
<keyword evidence="10" id="KW-0175">Coiled coil</keyword>
<dbReference type="PANTHER" id="PTHR10816:SF15">
    <property type="entry name" value="MYELIN TRANSCRIPTION FACTOR 1-LIKE PROTEIN"/>
    <property type="match status" value="1"/>
</dbReference>
<name>A0A7D9DXM1_PARCT</name>
<evidence type="ECO:0000256" key="1">
    <source>
        <dbReference type="ARBA" id="ARBA00004123"/>
    </source>
</evidence>
<dbReference type="GO" id="GO:0006355">
    <property type="term" value="P:regulation of DNA-templated transcription"/>
    <property type="evidence" value="ECO:0007669"/>
    <property type="project" value="InterPro"/>
</dbReference>
<dbReference type="SUPFAM" id="SSF103637">
    <property type="entry name" value="CCHHC domain"/>
    <property type="match status" value="5"/>
</dbReference>
<gene>
    <name evidence="12" type="ORF">PACLA_8A086063</name>
</gene>
<feature type="region of interest" description="Disordered" evidence="11">
    <location>
        <begin position="289"/>
        <end position="310"/>
    </location>
</feature>
<evidence type="ECO:0000256" key="7">
    <source>
        <dbReference type="ARBA" id="ARBA00023015"/>
    </source>
</evidence>
<evidence type="ECO:0000256" key="4">
    <source>
        <dbReference type="ARBA" id="ARBA00022737"/>
    </source>
</evidence>
<dbReference type="EMBL" id="CACRXK020002718">
    <property type="protein sequence ID" value="CAB3995732.1"/>
    <property type="molecule type" value="Genomic_DNA"/>
</dbReference>
<feature type="compositionally biased region" description="Low complexity" evidence="11">
    <location>
        <begin position="295"/>
        <end position="310"/>
    </location>
</feature>
<reference evidence="12" key="1">
    <citation type="submission" date="2020-04" db="EMBL/GenBank/DDBJ databases">
        <authorList>
            <person name="Alioto T."/>
            <person name="Alioto T."/>
            <person name="Gomez Garrido J."/>
        </authorList>
    </citation>
    <scope>NUCLEOTIDE SEQUENCE</scope>
    <source>
        <strain evidence="12">A484AB</strain>
    </source>
</reference>
<accession>A0A7D9DXM1</accession>
<evidence type="ECO:0000256" key="5">
    <source>
        <dbReference type="ARBA" id="ARBA00022771"/>
    </source>
</evidence>
<comment type="caution">
    <text evidence="12">The sequence shown here is derived from an EMBL/GenBank/DDBJ whole genome shotgun (WGS) entry which is preliminary data.</text>
</comment>
<dbReference type="Pfam" id="PF01530">
    <property type="entry name" value="zf-C2HC"/>
    <property type="match status" value="5"/>
</dbReference>
<keyword evidence="5" id="KW-0863">Zinc-finger</keyword>
<evidence type="ECO:0000256" key="9">
    <source>
        <dbReference type="ARBA" id="ARBA00023242"/>
    </source>
</evidence>
<dbReference type="FunFam" id="4.10.320.30:FF:000001">
    <property type="entry name" value="Myelin transcription factor 1-like, a"/>
    <property type="match status" value="5"/>
</dbReference>
<evidence type="ECO:0000256" key="2">
    <source>
        <dbReference type="ARBA" id="ARBA00010194"/>
    </source>
</evidence>
<protein>
    <submittedName>
        <fullName evidence="12">Myelin transcription factor 1-like isoform X1</fullName>
    </submittedName>
</protein>
<evidence type="ECO:0000256" key="11">
    <source>
        <dbReference type="SAM" id="MobiDB-lite"/>
    </source>
</evidence>
<comment type="subcellular location">
    <subcellularLocation>
        <location evidence="1">Nucleus</location>
    </subcellularLocation>
</comment>
<keyword evidence="8" id="KW-0804">Transcription</keyword>
<keyword evidence="13" id="KW-1185">Reference proteome</keyword>
<dbReference type="GO" id="GO:0007399">
    <property type="term" value="P:nervous system development"/>
    <property type="evidence" value="ECO:0007669"/>
    <property type="project" value="UniProtKB-KW"/>
</dbReference>
<evidence type="ECO:0000313" key="12">
    <source>
        <dbReference type="EMBL" id="CAB3995732.1"/>
    </source>
</evidence>
<organism evidence="12 13">
    <name type="scientific">Paramuricea clavata</name>
    <name type="common">Red gorgonian</name>
    <name type="synonym">Violescent sea-whip</name>
    <dbReference type="NCBI Taxonomy" id="317549"/>
    <lineage>
        <taxon>Eukaryota</taxon>
        <taxon>Metazoa</taxon>
        <taxon>Cnidaria</taxon>
        <taxon>Anthozoa</taxon>
        <taxon>Octocorallia</taxon>
        <taxon>Malacalcyonacea</taxon>
        <taxon>Plexauridae</taxon>
        <taxon>Paramuricea</taxon>
    </lineage>
</organism>
<evidence type="ECO:0000256" key="10">
    <source>
        <dbReference type="SAM" id="Coils"/>
    </source>
</evidence>
<feature type="compositionally biased region" description="Polar residues" evidence="11">
    <location>
        <begin position="395"/>
        <end position="405"/>
    </location>
</feature>
<dbReference type="PROSITE" id="PS51802">
    <property type="entry name" value="ZF_CCHHC"/>
    <property type="match status" value="5"/>
</dbReference>
<keyword evidence="9" id="KW-0539">Nucleus</keyword>
<feature type="compositionally biased region" description="Basic and acidic residues" evidence="11">
    <location>
        <begin position="406"/>
        <end position="418"/>
    </location>
</feature>
<keyword evidence="3" id="KW-0479">Metal-binding</keyword>
<evidence type="ECO:0000256" key="8">
    <source>
        <dbReference type="ARBA" id="ARBA00023163"/>
    </source>
</evidence>
<dbReference type="OrthoDB" id="10069059at2759"/>
<dbReference type="InterPro" id="IPR002515">
    <property type="entry name" value="Znf_C2H2C"/>
</dbReference>
<dbReference type="GO" id="GO:0008270">
    <property type="term" value="F:zinc ion binding"/>
    <property type="evidence" value="ECO:0007669"/>
    <property type="project" value="UniProtKB-KW"/>
</dbReference>
<dbReference type="InterPro" id="IPR036060">
    <property type="entry name" value="Znf_C2H2C_sf"/>
</dbReference>
<evidence type="ECO:0000313" key="13">
    <source>
        <dbReference type="Proteomes" id="UP001152795"/>
    </source>
</evidence>
<keyword evidence="4" id="KW-0677">Repeat</keyword>
<keyword evidence="7" id="KW-0805">Transcription regulation</keyword>
<evidence type="ECO:0000256" key="6">
    <source>
        <dbReference type="ARBA" id="ARBA00022833"/>
    </source>
</evidence>
<proteinExistence type="inferred from homology"/>
<dbReference type="GO" id="GO:0005634">
    <property type="term" value="C:nucleus"/>
    <property type="evidence" value="ECO:0007669"/>
    <property type="project" value="UniProtKB-SubCell"/>
</dbReference>
<dbReference type="AlphaFoldDB" id="A0A7D9DXM1"/>
<keyword evidence="6" id="KW-0862">Zinc</keyword>
<sequence>MKRRYELNSLVCFEEELEAKAPRLLLRISNGQIKQPLEYDSPGSDSETDTRVEKHCEICGEIVETEHFQLAGERYYCSYECLDVDAKDSRDDSESGENDVFYTKDDKDYIMEDQKSNRELKRSGSSASAQELIGCATPGCDGKGHINGKFATHRSIQGCPNVPKDEERKAQLNSGDQDDKSFRHFFSRCPTKGCDGTGHKSGLYATHRSLYGCPRRTAKKGYNFVIEGGSSLKCPVPGCDSSGHRTGLYTSHRRASGCPLAAARRQYERQLSPSARTKRGRRPSILKMGQGLLQDSPTSPDSGISSGSSFEEIHSAKKDFNTGSPKEKVHFTFPRPAENLPGIPYPPTMVRSSNSIVSSASSVITANTASMVSNTAVWNVAYPSQATPTGIATSVVQSPHINQESRGVKSDEDGKDLMCSDEEFSDESSGSEEFNEEQQRQLSLPISVRREVLMTDIKKEPSDHMPQNECNNMIGLSPKGMPSTSADIGPRLTEHTEIRCPTVGCDGTGHVTGRFASHRSLSGCPLAPKAAPVKAETESNNPEKALCPTPGCDGSGHVTGQFQSHRSLSGCPRVSVETKKELMRREVEIKLACGDNAPEVGPKPIKMQAGQHIDKVREIENLDKEIRILQATNDQCTKENFELGRSVSEMENQLKSSEDEMNEAQTSHGITRTKLVVLQTKFIASLSSVIHNISGGGNLNYDTFESCMELLSELFSQPQQNAVAIRQVKEALSDFNI</sequence>
<feature type="compositionally biased region" description="Acidic residues" evidence="11">
    <location>
        <begin position="419"/>
        <end position="436"/>
    </location>
</feature>
<dbReference type="Proteomes" id="UP001152795">
    <property type="component" value="Unassembled WGS sequence"/>
</dbReference>
<comment type="similarity">
    <text evidence="2">Belongs to the MYT1 family.</text>
</comment>
<evidence type="ECO:0000256" key="3">
    <source>
        <dbReference type="ARBA" id="ARBA00022723"/>
    </source>
</evidence>
<feature type="coiled-coil region" evidence="10">
    <location>
        <begin position="619"/>
        <end position="667"/>
    </location>
</feature>
<dbReference type="PANTHER" id="PTHR10816">
    <property type="entry name" value="MYELIN TRANSCRIPTION FACTOR 1-RELATED"/>
    <property type="match status" value="1"/>
</dbReference>
<dbReference type="Gene3D" id="4.10.320.30">
    <property type="match status" value="5"/>
</dbReference>